<keyword evidence="3" id="KW-1185">Reference proteome</keyword>
<accession>A0ABX2ZXQ3</accession>
<evidence type="ECO:0008006" key="4">
    <source>
        <dbReference type="Google" id="ProtNLM"/>
    </source>
</evidence>
<comment type="caution">
    <text evidence="2">The sequence shown here is derived from an EMBL/GenBank/DDBJ whole genome shotgun (WGS) entry which is preliminary data.</text>
</comment>
<evidence type="ECO:0000313" key="3">
    <source>
        <dbReference type="Proteomes" id="UP000094329"/>
    </source>
</evidence>
<reference evidence="2 3" key="1">
    <citation type="submission" date="2016-08" db="EMBL/GenBank/DDBJ databases">
        <title>Draft genome sequence of Candidatus Piscirickettsia litoralis, from seawater.</title>
        <authorList>
            <person name="Wan X."/>
            <person name="Lee A.J."/>
            <person name="Hou S."/>
            <person name="Donachie S.P."/>
        </authorList>
    </citation>
    <scope>NUCLEOTIDE SEQUENCE [LARGE SCALE GENOMIC DNA]</scope>
    <source>
        <strain evidence="2 3">Y2</strain>
    </source>
</reference>
<keyword evidence="1" id="KW-1133">Transmembrane helix</keyword>
<keyword evidence="1" id="KW-0472">Membrane</keyword>
<gene>
    <name evidence="2" type="ORF">BGC07_16610</name>
</gene>
<proteinExistence type="predicted"/>
<name>A0ABX2ZXQ3_9GAMM</name>
<organism evidence="2 3">
    <name type="scientific">Piscirickettsia litoralis</name>
    <dbReference type="NCBI Taxonomy" id="1891921"/>
    <lineage>
        <taxon>Bacteria</taxon>
        <taxon>Pseudomonadati</taxon>
        <taxon>Pseudomonadota</taxon>
        <taxon>Gammaproteobacteria</taxon>
        <taxon>Thiotrichales</taxon>
        <taxon>Piscirickettsiaceae</taxon>
        <taxon>Piscirickettsia</taxon>
    </lineage>
</organism>
<protein>
    <recommendedName>
        <fullName evidence="4">DUF3899 domain-containing protein</fullName>
    </recommendedName>
</protein>
<dbReference type="Proteomes" id="UP000094329">
    <property type="component" value="Unassembled WGS sequence"/>
</dbReference>
<evidence type="ECO:0000313" key="2">
    <source>
        <dbReference type="EMBL" id="ODN41389.1"/>
    </source>
</evidence>
<feature type="transmembrane region" description="Helical" evidence="1">
    <location>
        <begin position="100"/>
        <end position="121"/>
    </location>
</feature>
<sequence>MAKNDDMRRLAEWLVKIAAKDPLGQHVKLLGVGFGVFLVILWIYTLLKSGFGPSFNLAVVFSLGLFFLTKRYGTRLLRAKEGKLQPDFNDSRLYFIAGRALKLFTLSMISSYAAMLVVSVFSS</sequence>
<keyword evidence="1" id="KW-0812">Transmembrane</keyword>
<evidence type="ECO:0000256" key="1">
    <source>
        <dbReference type="SAM" id="Phobius"/>
    </source>
</evidence>
<dbReference type="EMBL" id="MDTU01000003">
    <property type="protein sequence ID" value="ODN41389.1"/>
    <property type="molecule type" value="Genomic_DNA"/>
</dbReference>
<dbReference type="RefSeq" id="WP_069314182.1">
    <property type="nucleotide sequence ID" value="NZ_MDTU01000003.1"/>
</dbReference>
<feature type="transmembrane region" description="Helical" evidence="1">
    <location>
        <begin position="50"/>
        <end position="68"/>
    </location>
</feature>
<feature type="transmembrane region" description="Helical" evidence="1">
    <location>
        <begin position="26"/>
        <end position="44"/>
    </location>
</feature>